<protein>
    <recommendedName>
        <fullName evidence="3">Flagellar assembly protein FliH/Type III secretion system HrpE domain-containing protein</fullName>
    </recommendedName>
</protein>
<name>A0ABS7PWH0_9SPHN</name>
<gene>
    <name evidence="1" type="ORF">K7G82_24870</name>
</gene>
<reference evidence="1 2" key="1">
    <citation type="submission" date="2021-08" db="EMBL/GenBank/DDBJ databases">
        <authorList>
            <person name="Tuo L."/>
        </authorList>
    </citation>
    <scope>NUCLEOTIDE SEQUENCE [LARGE SCALE GENOMIC DNA]</scope>
    <source>
        <strain evidence="1 2">JCM 31229</strain>
    </source>
</reference>
<organism evidence="1 2">
    <name type="scientific">Sphingomonas colocasiae</name>
    <dbReference type="NCBI Taxonomy" id="1848973"/>
    <lineage>
        <taxon>Bacteria</taxon>
        <taxon>Pseudomonadati</taxon>
        <taxon>Pseudomonadota</taxon>
        <taxon>Alphaproteobacteria</taxon>
        <taxon>Sphingomonadales</taxon>
        <taxon>Sphingomonadaceae</taxon>
        <taxon>Sphingomonas</taxon>
    </lineage>
</organism>
<dbReference type="Proteomes" id="UP000706039">
    <property type="component" value="Unassembled WGS sequence"/>
</dbReference>
<evidence type="ECO:0008006" key="3">
    <source>
        <dbReference type="Google" id="ProtNLM"/>
    </source>
</evidence>
<comment type="caution">
    <text evidence="1">The sequence shown here is derived from an EMBL/GenBank/DDBJ whole genome shotgun (WGS) entry which is preliminary data.</text>
</comment>
<dbReference type="EMBL" id="JAINVV010000012">
    <property type="protein sequence ID" value="MBY8825558.1"/>
    <property type="molecule type" value="Genomic_DNA"/>
</dbReference>
<sequence>MLFKKSSDVARLATLQLAVPIEDLPPPDVVTEPAAPSLEAVELARLQAENAELKRHVQAMKADHDVEVEAAYRKALVEAESRHVRNDKQLLETLDRALASASRQFETVLSTACGPAAVKLAAAGFGKLVELRQQDEDWLVRIVVQRLATISTQASVILHVSPDIGQSAQEALAASGRTDVALKLDKAVPAGTARISLKLGEIVIDPSQGVAAIMALFEDREGEDE</sequence>
<dbReference type="RefSeq" id="WP_222992658.1">
    <property type="nucleotide sequence ID" value="NZ_JAINVV010000012.1"/>
</dbReference>
<evidence type="ECO:0000313" key="2">
    <source>
        <dbReference type="Proteomes" id="UP000706039"/>
    </source>
</evidence>
<accession>A0ABS7PWH0</accession>
<proteinExistence type="predicted"/>
<evidence type="ECO:0000313" key="1">
    <source>
        <dbReference type="EMBL" id="MBY8825558.1"/>
    </source>
</evidence>
<keyword evidence="2" id="KW-1185">Reference proteome</keyword>